<evidence type="ECO:0000313" key="2">
    <source>
        <dbReference type="Proteomes" id="UP000828251"/>
    </source>
</evidence>
<accession>A0A9D3UXA1</accession>
<gene>
    <name evidence="1" type="ORF">J1N35_028922</name>
</gene>
<dbReference type="EMBL" id="JAIQCV010000009">
    <property type="protein sequence ID" value="KAH1063935.1"/>
    <property type="molecule type" value="Genomic_DNA"/>
</dbReference>
<name>A0A9D3UXA1_9ROSI</name>
<dbReference type="AlphaFoldDB" id="A0A9D3UXA1"/>
<sequence length="100" mass="12020">MHHGRRCKCKGRKFLSHLPRQQEQTELMYFPRENMNNIVKLLTDWKSEWKRHLGTNYPISFSQVKLTLGQIWLKFISTRICPVINMSNIDMFQVTLFMGF</sequence>
<evidence type="ECO:0000313" key="1">
    <source>
        <dbReference type="EMBL" id="KAH1063935.1"/>
    </source>
</evidence>
<comment type="caution">
    <text evidence="1">The sequence shown here is derived from an EMBL/GenBank/DDBJ whole genome shotgun (WGS) entry which is preliminary data.</text>
</comment>
<proteinExistence type="predicted"/>
<dbReference type="Proteomes" id="UP000828251">
    <property type="component" value="Unassembled WGS sequence"/>
</dbReference>
<protein>
    <submittedName>
        <fullName evidence="1">Uncharacterized protein</fullName>
    </submittedName>
</protein>
<reference evidence="1 2" key="1">
    <citation type="journal article" date="2021" name="Plant Biotechnol. J.">
        <title>Multi-omics assisted identification of the key and species-specific regulatory components of drought-tolerant mechanisms in Gossypium stocksii.</title>
        <authorList>
            <person name="Yu D."/>
            <person name="Ke L."/>
            <person name="Zhang D."/>
            <person name="Wu Y."/>
            <person name="Sun Y."/>
            <person name="Mei J."/>
            <person name="Sun J."/>
            <person name="Sun Y."/>
        </authorList>
    </citation>
    <scope>NUCLEOTIDE SEQUENCE [LARGE SCALE GENOMIC DNA]</scope>
    <source>
        <strain evidence="2">cv. E1</strain>
        <tissue evidence="1">Leaf</tissue>
    </source>
</reference>
<keyword evidence="2" id="KW-1185">Reference proteome</keyword>
<organism evidence="1 2">
    <name type="scientific">Gossypium stocksii</name>
    <dbReference type="NCBI Taxonomy" id="47602"/>
    <lineage>
        <taxon>Eukaryota</taxon>
        <taxon>Viridiplantae</taxon>
        <taxon>Streptophyta</taxon>
        <taxon>Embryophyta</taxon>
        <taxon>Tracheophyta</taxon>
        <taxon>Spermatophyta</taxon>
        <taxon>Magnoliopsida</taxon>
        <taxon>eudicotyledons</taxon>
        <taxon>Gunneridae</taxon>
        <taxon>Pentapetalae</taxon>
        <taxon>rosids</taxon>
        <taxon>malvids</taxon>
        <taxon>Malvales</taxon>
        <taxon>Malvaceae</taxon>
        <taxon>Malvoideae</taxon>
        <taxon>Gossypium</taxon>
    </lineage>
</organism>